<evidence type="ECO:0000259" key="1">
    <source>
        <dbReference type="Pfam" id="PF01850"/>
    </source>
</evidence>
<keyword evidence="3" id="KW-1185">Reference proteome</keyword>
<comment type="caution">
    <text evidence="2">The sequence shown here is derived from an EMBL/GenBank/DDBJ whole genome shotgun (WGS) entry which is preliminary data.</text>
</comment>
<reference evidence="2 3" key="1">
    <citation type="journal article" date="2014" name="PLoS Genet.">
        <title>Phylogenetically driven sequencing of extremely halophilic archaea reveals strategies for static and dynamic osmo-response.</title>
        <authorList>
            <person name="Becker E.A."/>
            <person name="Seitzer P.M."/>
            <person name="Tritt A."/>
            <person name="Larsen D."/>
            <person name="Krusor M."/>
            <person name="Yao A.I."/>
            <person name="Wu D."/>
            <person name="Madern D."/>
            <person name="Eisen J.A."/>
            <person name="Darling A.E."/>
            <person name="Facciotti M.T."/>
        </authorList>
    </citation>
    <scope>NUCLEOTIDE SEQUENCE [LARGE SCALE GENOMIC DNA]</scope>
    <source>
        <strain evidence="2 3">DSM 8989</strain>
    </source>
</reference>
<dbReference type="OrthoDB" id="41298at2157"/>
<dbReference type="AlphaFoldDB" id="M0MZU8"/>
<sequence>MTAADARDLPVCVVLDFVLAETMNALTQELAHEETTEALSMVRESTGFEIRRSTNEVWTTGLGVYEGYAHLSLVDAILVAYARETDISYIYSFDDGFDSIDGVQRLNTNTNPYSA</sequence>
<name>M0MZU8_9EURY</name>
<dbReference type="Proteomes" id="UP000011625">
    <property type="component" value="Unassembled WGS sequence"/>
</dbReference>
<dbReference type="Gene3D" id="3.40.50.1010">
    <property type="entry name" value="5'-nuclease"/>
    <property type="match status" value="1"/>
</dbReference>
<dbReference type="STRING" id="1227456.C450_14142"/>
<dbReference type="InterPro" id="IPR002716">
    <property type="entry name" value="PIN_dom"/>
</dbReference>
<dbReference type="PANTHER" id="PTHR42188">
    <property type="entry name" value="23S RRNA-SPECIFIC ENDONUCLEASE VAPC20"/>
    <property type="match status" value="1"/>
</dbReference>
<protein>
    <submittedName>
        <fullName evidence="2">PilT protein domain protein</fullName>
    </submittedName>
</protein>
<dbReference type="PANTHER" id="PTHR42188:SF1">
    <property type="entry name" value="23S RRNA-SPECIFIC ENDONUCLEASE VAPC20"/>
    <property type="match status" value="1"/>
</dbReference>
<dbReference type="GO" id="GO:0004521">
    <property type="term" value="F:RNA endonuclease activity"/>
    <property type="evidence" value="ECO:0007669"/>
    <property type="project" value="InterPro"/>
</dbReference>
<accession>M0MZU8</accession>
<dbReference type="Pfam" id="PF01850">
    <property type="entry name" value="PIN"/>
    <property type="match status" value="1"/>
</dbReference>
<evidence type="ECO:0000313" key="3">
    <source>
        <dbReference type="Proteomes" id="UP000011625"/>
    </source>
</evidence>
<dbReference type="PATRIC" id="fig|1227456.3.peg.2865"/>
<evidence type="ECO:0000313" key="2">
    <source>
        <dbReference type="EMBL" id="EMA50823.1"/>
    </source>
</evidence>
<feature type="domain" description="PIN" evidence="1">
    <location>
        <begin position="10"/>
        <end position="102"/>
    </location>
</feature>
<organism evidence="2 3">
    <name type="scientific">Halococcus salifodinae DSM 8989</name>
    <dbReference type="NCBI Taxonomy" id="1227456"/>
    <lineage>
        <taxon>Archaea</taxon>
        <taxon>Methanobacteriati</taxon>
        <taxon>Methanobacteriota</taxon>
        <taxon>Stenosarchaea group</taxon>
        <taxon>Halobacteria</taxon>
        <taxon>Halobacteriales</taxon>
        <taxon>Halococcaceae</taxon>
        <taxon>Halococcus</taxon>
    </lineage>
</organism>
<gene>
    <name evidence="2" type="ORF">C450_14142</name>
</gene>
<dbReference type="InterPro" id="IPR029060">
    <property type="entry name" value="PIN-like_dom_sf"/>
</dbReference>
<dbReference type="RefSeq" id="WP_005044446.1">
    <property type="nucleotide sequence ID" value="NZ_AOME01000070.1"/>
</dbReference>
<dbReference type="SUPFAM" id="SSF88723">
    <property type="entry name" value="PIN domain-like"/>
    <property type="match status" value="1"/>
</dbReference>
<dbReference type="InterPro" id="IPR039018">
    <property type="entry name" value="VapC20-like"/>
</dbReference>
<dbReference type="EMBL" id="AOME01000070">
    <property type="protein sequence ID" value="EMA50823.1"/>
    <property type="molecule type" value="Genomic_DNA"/>
</dbReference>
<proteinExistence type="predicted"/>
<dbReference type="GO" id="GO:0016075">
    <property type="term" value="P:rRNA catabolic process"/>
    <property type="evidence" value="ECO:0007669"/>
    <property type="project" value="TreeGrafter"/>
</dbReference>